<keyword evidence="1" id="KW-0732">Signal</keyword>
<protein>
    <submittedName>
        <fullName evidence="4">Lytic murein transglycosylase</fullName>
    </submittedName>
</protein>
<evidence type="ECO:0000259" key="2">
    <source>
        <dbReference type="Pfam" id="PF01471"/>
    </source>
</evidence>
<dbReference type="InterPro" id="IPR031304">
    <property type="entry name" value="SLT_2"/>
</dbReference>
<dbReference type="Proteomes" id="UP000279673">
    <property type="component" value="Unassembled WGS sequence"/>
</dbReference>
<dbReference type="Gene3D" id="1.10.530.10">
    <property type="match status" value="1"/>
</dbReference>
<dbReference type="InterPro" id="IPR036366">
    <property type="entry name" value="PGBDSf"/>
</dbReference>
<organism evidence="4 5">
    <name type="scientific">Paenirhodobacter hankyongi</name>
    <dbReference type="NCBI Taxonomy" id="2294033"/>
    <lineage>
        <taxon>Bacteria</taxon>
        <taxon>Pseudomonadati</taxon>
        <taxon>Pseudomonadota</taxon>
        <taxon>Alphaproteobacteria</taxon>
        <taxon>Rhodobacterales</taxon>
        <taxon>Rhodobacter group</taxon>
        <taxon>Paenirhodobacter</taxon>
    </lineage>
</organism>
<dbReference type="RefSeq" id="WP_121530589.1">
    <property type="nucleotide sequence ID" value="NZ_RCHI01000002.1"/>
</dbReference>
<reference evidence="4 5" key="1">
    <citation type="submission" date="2018-10" db="EMBL/GenBank/DDBJ databases">
        <title>Rhodobacter sp . BO-81.</title>
        <authorList>
            <person name="Im W.T."/>
        </authorList>
    </citation>
    <scope>NUCLEOTIDE SEQUENCE [LARGE SCALE GENOMIC DNA]</scope>
    <source>
        <strain evidence="4 5">BO-81</strain>
    </source>
</reference>
<dbReference type="PANTHER" id="PTHR30163:SF8">
    <property type="entry name" value="LYTIC MUREIN TRANSGLYCOSYLASE"/>
    <property type="match status" value="1"/>
</dbReference>
<feature type="domain" description="Peptidoglycan binding-like" evidence="2">
    <location>
        <begin position="365"/>
        <end position="420"/>
    </location>
</feature>
<dbReference type="PANTHER" id="PTHR30163">
    <property type="entry name" value="MEMBRANE-BOUND LYTIC MUREIN TRANSGLYCOSYLASE B"/>
    <property type="match status" value="1"/>
</dbReference>
<dbReference type="InterPro" id="IPR011970">
    <property type="entry name" value="MltB_2"/>
</dbReference>
<comment type="caution">
    <text evidence="4">The sequence shown here is derived from an EMBL/GenBank/DDBJ whole genome shotgun (WGS) entry which is preliminary data.</text>
</comment>
<dbReference type="EMBL" id="RCHI01000002">
    <property type="protein sequence ID" value="RLL72297.1"/>
    <property type="molecule type" value="Genomic_DNA"/>
</dbReference>
<dbReference type="PROSITE" id="PS51257">
    <property type="entry name" value="PROKAR_LIPOPROTEIN"/>
    <property type="match status" value="1"/>
</dbReference>
<dbReference type="InterPro" id="IPR036365">
    <property type="entry name" value="PGBD-like_sf"/>
</dbReference>
<dbReference type="InterPro" id="IPR023346">
    <property type="entry name" value="Lysozyme-like_dom_sf"/>
</dbReference>
<dbReference type="GO" id="GO:0008933">
    <property type="term" value="F:peptidoglycan lytic transglycosylase activity"/>
    <property type="evidence" value="ECO:0007669"/>
    <property type="project" value="TreeGrafter"/>
</dbReference>
<dbReference type="NCBIfam" id="TIGR02283">
    <property type="entry name" value="MltB_2"/>
    <property type="match status" value="1"/>
</dbReference>
<dbReference type="Pfam" id="PF13406">
    <property type="entry name" value="SLT_2"/>
    <property type="match status" value="1"/>
</dbReference>
<dbReference type="InterPro" id="IPR043426">
    <property type="entry name" value="MltB-like"/>
</dbReference>
<feature type="signal peptide" evidence="1">
    <location>
        <begin position="1"/>
        <end position="22"/>
    </location>
</feature>
<dbReference type="Pfam" id="PF01471">
    <property type="entry name" value="PG_binding_1"/>
    <property type="match status" value="1"/>
</dbReference>
<accession>A0A421BVG0</accession>
<dbReference type="InterPro" id="IPR002477">
    <property type="entry name" value="Peptidoglycan-bd-like"/>
</dbReference>
<gene>
    <name evidence="4" type="ORF">DYS74_02485</name>
</gene>
<keyword evidence="5" id="KW-1185">Reference proteome</keyword>
<dbReference type="CDD" id="cd13399">
    <property type="entry name" value="Slt35-like"/>
    <property type="match status" value="1"/>
</dbReference>
<dbReference type="GO" id="GO:0009253">
    <property type="term" value="P:peptidoglycan catabolic process"/>
    <property type="evidence" value="ECO:0007669"/>
    <property type="project" value="TreeGrafter"/>
</dbReference>
<evidence type="ECO:0000256" key="1">
    <source>
        <dbReference type="SAM" id="SignalP"/>
    </source>
</evidence>
<proteinExistence type="predicted"/>
<dbReference type="Gene3D" id="1.10.101.10">
    <property type="entry name" value="PGBD-like superfamily/PGBD"/>
    <property type="match status" value="1"/>
</dbReference>
<dbReference type="Gene3D" id="1.10.8.350">
    <property type="entry name" value="Bacterial muramidase"/>
    <property type="match status" value="1"/>
</dbReference>
<evidence type="ECO:0000313" key="4">
    <source>
        <dbReference type="EMBL" id="RLL72297.1"/>
    </source>
</evidence>
<evidence type="ECO:0000313" key="5">
    <source>
        <dbReference type="Proteomes" id="UP000279673"/>
    </source>
</evidence>
<dbReference type="FunFam" id="1.10.8.350:FF:000001">
    <property type="entry name" value="Lytic murein transglycosylase B"/>
    <property type="match status" value="1"/>
</dbReference>
<feature type="chain" id="PRO_5019291093" evidence="1">
    <location>
        <begin position="23"/>
        <end position="421"/>
    </location>
</feature>
<sequence>MIRVVKIATLSLVALAGLSACAGPIGRAEQPKRAESPMIEEIPAVDPAVQRGFENWLVTFKPRAMASGISEATWANATRGIRYNPKVIERDRNQAEFTKTIWQYLDSAVSDTRIENGRAALREHAALLNQIEARYGVEKEVVVAVWGMESNFGNNRGKVLIVPALATLAYDGRRGNFFAQQFIDALKIIQAGDTDARHMTGSWAGAMGHTQFIPSSYLSFAVDFTGDGKRDIWSDNPADALASTAAYLARSGWSKGQPWGVEVRLPQGFNFNLAGKKTKKSPSDWAALGVRTMGGGTVPNYGPASILLPAGADGPALMIFGNFTAISRYNNADAYVIGVGHLSDRLKGAGPLVHPWPRDARSLTQAERSELQTRLTALGYDTQGTDGMIGANSIAAIEAYQRANGLAPDGYASLSLLERLR</sequence>
<dbReference type="AlphaFoldDB" id="A0A421BVG0"/>
<feature type="domain" description="Transglycosylase SLT" evidence="3">
    <location>
        <begin position="53"/>
        <end position="344"/>
    </location>
</feature>
<name>A0A421BVG0_9RHOB</name>
<evidence type="ECO:0000259" key="3">
    <source>
        <dbReference type="Pfam" id="PF13406"/>
    </source>
</evidence>
<dbReference type="SUPFAM" id="SSF47090">
    <property type="entry name" value="PGBD-like"/>
    <property type="match status" value="1"/>
</dbReference>
<dbReference type="SUPFAM" id="SSF53955">
    <property type="entry name" value="Lysozyme-like"/>
    <property type="match status" value="1"/>
</dbReference>